<proteinExistence type="predicted"/>
<gene>
    <name evidence="1" type="ORF">VAPA_2c05480</name>
</gene>
<accession>T1XKK8</accession>
<dbReference type="HOGENOM" id="CLU_1824516_0_0_4"/>
<dbReference type="Proteomes" id="UP000016223">
    <property type="component" value="Chromosome 2"/>
</dbReference>
<organism evidence="1 2">
    <name type="scientific">Variovorax paradoxus B4</name>
    <dbReference type="NCBI Taxonomy" id="1246301"/>
    <lineage>
        <taxon>Bacteria</taxon>
        <taxon>Pseudomonadati</taxon>
        <taxon>Pseudomonadota</taxon>
        <taxon>Betaproteobacteria</taxon>
        <taxon>Burkholderiales</taxon>
        <taxon>Comamonadaceae</taxon>
        <taxon>Variovorax</taxon>
    </lineage>
</organism>
<sequence length="141" mass="15625">MQMIHAGALRCSALAFSLQPSITYPFCASHVETGSAISGAKIDSQAAIVRNASEHLFARIQAGLEPSPDLFHAPFGGLDLGRKCRLQPLHAMLIRARLRTISRRCRRRKMAVGKLDPTALEFPFSYREHHGLRSFDGRIIS</sequence>
<evidence type="ECO:0000313" key="2">
    <source>
        <dbReference type="Proteomes" id="UP000016223"/>
    </source>
</evidence>
<dbReference type="KEGG" id="vpd:VAPA_2c05480"/>
<dbReference type="AlphaFoldDB" id="T1XKK8"/>
<reference evidence="1 2" key="1">
    <citation type="submission" date="2012-10" db="EMBL/GenBank/DDBJ databases">
        <title>Genome sequence of Variovorax paradoxus B4.</title>
        <authorList>
            <person name="Schuldes J."/>
            <person name="Brandt U."/>
            <person name="Hiessl S."/>
            <person name="Wuebbeler J.H."/>
            <person name="Thuermer A."/>
            <person name="Steinbuechel A."/>
            <person name="Daniel R."/>
        </authorList>
    </citation>
    <scope>NUCLEOTIDE SEQUENCE [LARGE SCALE GENOMIC DNA]</scope>
    <source>
        <strain evidence="1 2">B4</strain>
    </source>
</reference>
<dbReference type="EMBL" id="CP003912">
    <property type="protein sequence ID" value="AGU53108.1"/>
    <property type="molecule type" value="Genomic_DNA"/>
</dbReference>
<protein>
    <submittedName>
        <fullName evidence="1">Uncharacterized protein</fullName>
    </submittedName>
</protein>
<evidence type="ECO:0000313" key="1">
    <source>
        <dbReference type="EMBL" id="AGU53108.1"/>
    </source>
</evidence>
<name>T1XKK8_VARPD</name>